<proteinExistence type="predicted"/>
<comment type="caution">
    <text evidence="2">The sequence shown here is derived from an EMBL/GenBank/DDBJ whole genome shotgun (WGS) entry which is preliminary data.</text>
</comment>
<reference evidence="2 3" key="1">
    <citation type="journal article" date="2019" name="Commun. Biol.">
        <title>The bagworm genome reveals a unique fibroin gene that provides high tensile strength.</title>
        <authorList>
            <person name="Kono N."/>
            <person name="Nakamura H."/>
            <person name="Ohtoshi R."/>
            <person name="Tomita M."/>
            <person name="Numata K."/>
            <person name="Arakawa K."/>
        </authorList>
    </citation>
    <scope>NUCLEOTIDE SEQUENCE [LARGE SCALE GENOMIC DNA]</scope>
</reference>
<feature type="region of interest" description="Disordered" evidence="1">
    <location>
        <begin position="58"/>
        <end position="77"/>
    </location>
</feature>
<name>A0A4C1U745_EUMVA</name>
<organism evidence="2 3">
    <name type="scientific">Eumeta variegata</name>
    <name type="common">Bagworm moth</name>
    <name type="synonym">Eumeta japonica</name>
    <dbReference type="NCBI Taxonomy" id="151549"/>
    <lineage>
        <taxon>Eukaryota</taxon>
        <taxon>Metazoa</taxon>
        <taxon>Ecdysozoa</taxon>
        <taxon>Arthropoda</taxon>
        <taxon>Hexapoda</taxon>
        <taxon>Insecta</taxon>
        <taxon>Pterygota</taxon>
        <taxon>Neoptera</taxon>
        <taxon>Endopterygota</taxon>
        <taxon>Lepidoptera</taxon>
        <taxon>Glossata</taxon>
        <taxon>Ditrysia</taxon>
        <taxon>Tineoidea</taxon>
        <taxon>Psychidae</taxon>
        <taxon>Oiketicinae</taxon>
        <taxon>Eumeta</taxon>
    </lineage>
</organism>
<protein>
    <submittedName>
        <fullName evidence="2">Uncharacterized protein</fullName>
    </submittedName>
</protein>
<evidence type="ECO:0000313" key="2">
    <source>
        <dbReference type="EMBL" id="GBP21774.1"/>
    </source>
</evidence>
<dbReference type="Proteomes" id="UP000299102">
    <property type="component" value="Unassembled WGS sequence"/>
</dbReference>
<keyword evidence="3" id="KW-1185">Reference proteome</keyword>
<feature type="compositionally biased region" description="Basic and acidic residues" evidence="1">
    <location>
        <begin position="61"/>
        <end position="77"/>
    </location>
</feature>
<evidence type="ECO:0000313" key="3">
    <source>
        <dbReference type="Proteomes" id="UP000299102"/>
    </source>
</evidence>
<sequence length="77" mass="8545">MHNYAAIAARLSTHTPKCRVRVCGDRSPAAVQSRGRLYLSANNGFKLLTLNFPHPAQRVSGADDEHRYSREHNALTA</sequence>
<accession>A0A4C1U745</accession>
<evidence type="ECO:0000256" key="1">
    <source>
        <dbReference type="SAM" id="MobiDB-lite"/>
    </source>
</evidence>
<dbReference type="EMBL" id="BGZK01000132">
    <property type="protein sequence ID" value="GBP21774.1"/>
    <property type="molecule type" value="Genomic_DNA"/>
</dbReference>
<dbReference type="AlphaFoldDB" id="A0A4C1U745"/>
<gene>
    <name evidence="2" type="ORF">EVAR_10952_1</name>
</gene>